<evidence type="ECO:0000256" key="1">
    <source>
        <dbReference type="ARBA" id="ARBA00022737"/>
    </source>
</evidence>
<name>A0A195EZ99_9HYME</name>
<dbReference type="Pfam" id="PF13499">
    <property type="entry name" value="EF-hand_7"/>
    <property type="match status" value="1"/>
</dbReference>
<dbReference type="InterPro" id="IPR050230">
    <property type="entry name" value="CALM/Myosin/TropC-like"/>
</dbReference>
<accession>A0A195EZ99</accession>
<evidence type="ECO:0000256" key="2">
    <source>
        <dbReference type="SAM" id="Phobius"/>
    </source>
</evidence>
<dbReference type="InterPro" id="IPR002048">
    <property type="entry name" value="EF_hand_dom"/>
</dbReference>
<gene>
    <name evidence="4" type="ORF">ALC56_12532</name>
</gene>
<evidence type="ECO:0000259" key="3">
    <source>
        <dbReference type="PROSITE" id="PS50222"/>
    </source>
</evidence>
<keyword evidence="2" id="KW-0812">Transmembrane</keyword>
<dbReference type="GO" id="GO:0005509">
    <property type="term" value="F:calcium ion binding"/>
    <property type="evidence" value="ECO:0007669"/>
    <property type="project" value="InterPro"/>
</dbReference>
<keyword evidence="2" id="KW-0472">Membrane</keyword>
<dbReference type="CDD" id="cd00051">
    <property type="entry name" value="EFh"/>
    <property type="match status" value="1"/>
</dbReference>
<dbReference type="PANTHER" id="PTHR23048">
    <property type="entry name" value="MYOSIN LIGHT CHAIN 1, 3"/>
    <property type="match status" value="1"/>
</dbReference>
<dbReference type="EMBL" id="KQ981909">
    <property type="protein sequence ID" value="KYN33199.1"/>
    <property type="molecule type" value="Genomic_DNA"/>
</dbReference>
<keyword evidence="1" id="KW-0677">Repeat</keyword>
<dbReference type="PROSITE" id="PS50222">
    <property type="entry name" value="EF_HAND_2"/>
    <property type="match status" value="1"/>
</dbReference>
<keyword evidence="2" id="KW-1133">Transmembrane helix</keyword>
<organism evidence="4 5">
    <name type="scientific">Trachymyrmex septentrionalis</name>
    <dbReference type="NCBI Taxonomy" id="34720"/>
    <lineage>
        <taxon>Eukaryota</taxon>
        <taxon>Metazoa</taxon>
        <taxon>Ecdysozoa</taxon>
        <taxon>Arthropoda</taxon>
        <taxon>Hexapoda</taxon>
        <taxon>Insecta</taxon>
        <taxon>Pterygota</taxon>
        <taxon>Neoptera</taxon>
        <taxon>Endopterygota</taxon>
        <taxon>Hymenoptera</taxon>
        <taxon>Apocrita</taxon>
        <taxon>Aculeata</taxon>
        <taxon>Formicoidea</taxon>
        <taxon>Formicidae</taxon>
        <taxon>Myrmicinae</taxon>
        <taxon>Trachymyrmex</taxon>
    </lineage>
</organism>
<dbReference type="InterPro" id="IPR011992">
    <property type="entry name" value="EF-hand-dom_pair"/>
</dbReference>
<reference evidence="4 5" key="1">
    <citation type="submission" date="2016-03" db="EMBL/GenBank/DDBJ databases">
        <title>Trachymyrmex septentrionalis WGS genome.</title>
        <authorList>
            <person name="Nygaard S."/>
            <person name="Hu H."/>
            <person name="Boomsma J."/>
            <person name="Zhang G."/>
        </authorList>
    </citation>
    <scope>NUCLEOTIDE SEQUENCE [LARGE SCALE GENOMIC DNA]</scope>
    <source>
        <strain evidence="4">Tsep2-gDNA-1</strain>
        <tissue evidence="4">Whole body</tissue>
    </source>
</reference>
<dbReference type="AlphaFoldDB" id="A0A195EZ99"/>
<dbReference type="STRING" id="34720.A0A195EZ99"/>
<proteinExistence type="predicted"/>
<dbReference type="SUPFAM" id="SSF47473">
    <property type="entry name" value="EF-hand"/>
    <property type="match status" value="1"/>
</dbReference>
<dbReference type="Proteomes" id="UP000078541">
    <property type="component" value="Unassembled WGS sequence"/>
</dbReference>
<dbReference type="Gene3D" id="1.10.238.10">
    <property type="entry name" value="EF-hand"/>
    <property type="match status" value="2"/>
</dbReference>
<protein>
    <submittedName>
        <fullName evidence="4">Calmodulin-like protein 4</fullName>
    </submittedName>
</protein>
<sequence>MSQIYLKMKQKAERKARDEATDAAFIQYLAELRKKDIKKQREDDNARYAKIYVKAWQTAFYLCFFRALFYNIIFGVPTSFVDLVKAIHVNGQFQLRLCKTWVSQALKTRDSRVEICSENRGSAKWPFISVVLLALAKQYAANMCKDMFAQCKQMVLLQKQTSSETWVQCCKGVFEIYKRVSEQDGYAVKFLRYNGLNMANYRLRLGDITRRGTNKSLNCFYKDQSRRIISPDPLVSDSHNTEQIQLFMGTLATRTNEGVLNELLKSYSAGKPSAVIYKGYPERPLYRDKIIRKRIECIKGFKKGKENRTIQYLTARYFREEDIDEFRECFYLFARSGQIRTLDELTIIMRSLGLSPTIAELNKYMKDKGGKMSFADFLEVMHLQTRAEDLPKEVIKAFQAADTSRSGTIPARQLAHMLLHWGEQLSSKEVEQIFREANVSLNGHVKYEDFVKIACAPVPDYY</sequence>
<feature type="domain" description="EF-hand" evidence="3">
    <location>
        <begin position="389"/>
        <end position="424"/>
    </location>
</feature>
<keyword evidence="5" id="KW-1185">Reference proteome</keyword>
<dbReference type="PANTHER" id="PTHR23048:SF0">
    <property type="entry name" value="CALMODULIN LIKE 3"/>
    <property type="match status" value="1"/>
</dbReference>
<feature type="transmembrane region" description="Helical" evidence="2">
    <location>
        <begin position="59"/>
        <end position="80"/>
    </location>
</feature>
<evidence type="ECO:0000313" key="4">
    <source>
        <dbReference type="EMBL" id="KYN33199.1"/>
    </source>
</evidence>
<dbReference type="FunFam" id="1.10.238.10:FF:000216">
    <property type="entry name" value="Putative calmodulin"/>
    <property type="match status" value="1"/>
</dbReference>
<evidence type="ECO:0000313" key="5">
    <source>
        <dbReference type="Proteomes" id="UP000078541"/>
    </source>
</evidence>
<dbReference type="GO" id="GO:0016460">
    <property type="term" value="C:myosin II complex"/>
    <property type="evidence" value="ECO:0007669"/>
    <property type="project" value="TreeGrafter"/>
</dbReference>